<reference evidence="1 2" key="1">
    <citation type="journal article" date="2016" name="J. Microbiol.">
        <title>Dankookia rubra gen. nov., sp. nov., an alphaproteobacterium isolated from sediment of a shallow stream.</title>
        <authorList>
            <person name="Kim W.H."/>
            <person name="Kim D.H."/>
            <person name="Kang K."/>
            <person name="Ahn T.Y."/>
        </authorList>
    </citation>
    <scope>NUCLEOTIDE SEQUENCE [LARGE SCALE GENOMIC DNA]</scope>
    <source>
        <strain evidence="1 2">JCM30602</strain>
    </source>
</reference>
<keyword evidence="2" id="KW-1185">Reference proteome</keyword>
<evidence type="ECO:0000313" key="1">
    <source>
        <dbReference type="EMBL" id="TDH58909.1"/>
    </source>
</evidence>
<dbReference type="InterPro" id="IPR014910">
    <property type="entry name" value="YdhR"/>
</dbReference>
<evidence type="ECO:0008006" key="3">
    <source>
        <dbReference type="Google" id="ProtNLM"/>
    </source>
</evidence>
<dbReference type="PANTHER" id="PTHR39169:SF1">
    <property type="entry name" value="MONOOXYGENASE YDHR-RELATED"/>
    <property type="match status" value="1"/>
</dbReference>
<dbReference type="SUPFAM" id="SSF54909">
    <property type="entry name" value="Dimeric alpha+beta barrel"/>
    <property type="match status" value="1"/>
</dbReference>
<dbReference type="Gene3D" id="3.30.70.100">
    <property type="match status" value="1"/>
</dbReference>
<dbReference type="OrthoDB" id="2065010at2"/>
<dbReference type="AlphaFoldDB" id="A0A4R5Q8R1"/>
<organism evidence="1 2">
    <name type="scientific">Dankookia rubra</name>
    <dbReference type="NCBI Taxonomy" id="1442381"/>
    <lineage>
        <taxon>Bacteria</taxon>
        <taxon>Pseudomonadati</taxon>
        <taxon>Pseudomonadota</taxon>
        <taxon>Alphaproteobacteria</taxon>
        <taxon>Acetobacterales</taxon>
        <taxon>Roseomonadaceae</taxon>
        <taxon>Dankookia</taxon>
    </lineage>
</organism>
<dbReference type="Proteomes" id="UP000295096">
    <property type="component" value="Unassembled WGS sequence"/>
</dbReference>
<dbReference type="Pfam" id="PF08803">
    <property type="entry name" value="ydhR"/>
    <property type="match status" value="1"/>
</dbReference>
<dbReference type="PANTHER" id="PTHR39169">
    <property type="match status" value="1"/>
</dbReference>
<sequence length="122" mass="13923">MNRTASPKEARSMHIVQINYRRPEMPKAEWEARYTDDRARPFLEVPGLLWKIWLDGDSERLAGGIYLFADRASAEAYAAGPIVARMKANPDLSELSVRVFDVRRRMSEITRAPIDFGKLAAE</sequence>
<accession>A0A4R5Q8R1</accession>
<dbReference type="EMBL" id="SMSJ01000090">
    <property type="protein sequence ID" value="TDH58909.1"/>
    <property type="molecule type" value="Genomic_DNA"/>
</dbReference>
<name>A0A4R5Q8R1_9PROT</name>
<proteinExistence type="predicted"/>
<gene>
    <name evidence="1" type="ORF">E2C06_30115</name>
</gene>
<protein>
    <recommendedName>
        <fullName evidence="3">YdhR family protein</fullName>
    </recommendedName>
</protein>
<dbReference type="InterPro" id="IPR011008">
    <property type="entry name" value="Dimeric_a/b-barrel"/>
</dbReference>
<comment type="caution">
    <text evidence="1">The sequence shown here is derived from an EMBL/GenBank/DDBJ whole genome shotgun (WGS) entry which is preliminary data.</text>
</comment>
<evidence type="ECO:0000313" key="2">
    <source>
        <dbReference type="Proteomes" id="UP000295096"/>
    </source>
</evidence>